<keyword evidence="3" id="KW-0963">Cytoplasm</keyword>
<evidence type="ECO:0000256" key="7">
    <source>
        <dbReference type="ARBA" id="ARBA00023054"/>
    </source>
</evidence>
<evidence type="ECO:0000256" key="5">
    <source>
        <dbReference type="ARBA" id="ARBA00022737"/>
    </source>
</evidence>
<keyword evidence="5" id="KW-0677">Repeat</keyword>
<feature type="repeat" description="TPR" evidence="10">
    <location>
        <begin position="301"/>
        <end position="334"/>
    </location>
</feature>
<reference evidence="12" key="1">
    <citation type="submission" date="2020-10" db="EMBL/GenBank/DDBJ databases">
        <title>Taxonomic study of unclassified bacteria belonging to the class Ktedonobacteria.</title>
        <authorList>
            <person name="Yabe S."/>
            <person name="Wang C.M."/>
            <person name="Zheng Y."/>
            <person name="Sakai Y."/>
            <person name="Cavaletti L."/>
            <person name="Monciardini P."/>
            <person name="Donadio S."/>
        </authorList>
    </citation>
    <scope>NUCLEOTIDE SEQUENCE</scope>
    <source>
        <strain evidence="12">ID150040</strain>
    </source>
</reference>
<evidence type="ECO:0000313" key="13">
    <source>
        <dbReference type="Proteomes" id="UP000597444"/>
    </source>
</evidence>
<evidence type="ECO:0000256" key="9">
    <source>
        <dbReference type="ARBA" id="ARBA00023212"/>
    </source>
</evidence>
<dbReference type="InterPro" id="IPR011990">
    <property type="entry name" value="TPR-like_helical_dom_sf"/>
</dbReference>
<evidence type="ECO:0000256" key="6">
    <source>
        <dbReference type="ARBA" id="ARBA00022803"/>
    </source>
</evidence>
<proteinExistence type="inferred from homology"/>
<dbReference type="GO" id="GO:0005874">
    <property type="term" value="C:microtubule"/>
    <property type="evidence" value="ECO:0007669"/>
    <property type="project" value="UniProtKB-KW"/>
</dbReference>
<feature type="domain" description="DUF7779" evidence="11">
    <location>
        <begin position="77"/>
        <end position="165"/>
    </location>
</feature>
<keyword evidence="7" id="KW-0175">Coiled coil</keyword>
<dbReference type="PROSITE" id="PS50005">
    <property type="entry name" value="TPR"/>
    <property type="match status" value="3"/>
</dbReference>
<dbReference type="Proteomes" id="UP000597444">
    <property type="component" value="Unassembled WGS sequence"/>
</dbReference>
<dbReference type="SUPFAM" id="SSF48452">
    <property type="entry name" value="TPR-like"/>
    <property type="match status" value="2"/>
</dbReference>
<dbReference type="Pfam" id="PF13374">
    <property type="entry name" value="TPR_10"/>
    <property type="match status" value="1"/>
</dbReference>
<name>A0A8J3IVE4_9CHLR</name>
<dbReference type="Pfam" id="PF25000">
    <property type="entry name" value="DUF7779"/>
    <property type="match status" value="1"/>
</dbReference>
<dbReference type="InterPro" id="IPR056681">
    <property type="entry name" value="DUF7779"/>
</dbReference>
<comment type="caution">
    <text evidence="12">The sequence shown here is derived from an EMBL/GenBank/DDBJ whole genome shotgun (WGS) entry which is preliminary data.</text>
</comment>
<evidence type="ECO:0000256" key="8">
    <source>
        <dbReference type="ARBA" id="ARBA00023175"/>
    </source>
</evidence>
<keyword evidence="6 10" id="KW-0802">TPR repeat</keyword>
<comment type="similarity">
    <text evidence="2">Belongs to the kinesin light chain family.</text>
</comment>
<dbReference type="GO" id="GO:0005737">
    <property type="term" value="C:cytoplasm"/>
    <property type="evidence" value="ECO:0007669"/>
    <property type="project" value="TreeGrafter"/>
</dbReference>
<dbReference type="AlphaFoldDB" id="A0A8J3IVE4"/>
<dbReference type="InterPro" id="IPR019734">
    <property type="entry name" value="TPR_rpt"/>
</dbReference>
<evidence type="ECO:0000313" key="12">
    <source>
        <dbReference type="EMBL" id="GHO97452.1"/>
    </source>
</evidence>
<evidence type="ECO:0000256" key="3">
    <source>
        <dbReference type="ARBA" id="ARBA00022490"/>
    </source>
</evidence>
<gene>
    <name evidence="12" type="ORF">KSF_075000</name>
</gene>
<dbReference type="InterPro" id="IPR002151">
    <property type="entry name" value="Kinesin_light"/>
</dbReference>
<keyword evidence="4" id="KW-0493">Microtubule</keyword>
<evidence type="ECO:0000256" key="4">
    <source>
        <dbReference type="ARBA" id="ARBA00022701"/>
    </source>
</evidence>
<feature type="repeat" description="TPR" evidence="10">
    <location>
        <begin position="427"/>
        <end position="460"/>
    </location>
</feature>
<comment type="subcellular location">
    <subcellularLocation>
        <location evidence="1">Cytoplasm</location>
        <location evidence="1">Cytoskeleton</location>
    </subcellularLocation>
</comment>
<evidence type="ECO:0000256" key="2">
    <source>
        <dbReference type="ARBA" id="ARBA00009622"/>
    </source>
</evidence>
<keyword evidence="8" id="KW-0505">Motor protein</keyword>
<protein>
    <recommendedName>
        <fullName evidence="11">DUF7779 domain-containing protein</fullName>
    </recommendedName>
</protein>
<dbReference type="PANTHER" id="PTHR45783">
    <property type="entry name" value="KINESIN LIGHT CHAIN"/>
    <property type="match status" value="1"/>
</dbReference>
<sequence length="500" mass="56739">MDLQNEPDAEKLAKLLGGLPLTLDQAGAYLEETGCSVADYLQRYHQQRPLVLARRGLHGGAHPSSVTTTLQLSMERVEQEHPGAIHLLRACALLHPDAIPEELLAAGASYPGQRLQQVVTDAYQFDVMLSALRSASLIARSPEIHALSMHRLVQAVIQDQMEPTEIQLWSEHMMRVIATCFPEPDPTVWSQCERLLQSALTCLQWLETTESDLPEASELFSRVGSYLIRRGRFDEAEPLLGQAITVTEKCYGPDHAALIPRLLQHGEALYWQGKYGRCEVVWFRALTLCKQYLGPSHVKTAETINNLALAYYGQGKYEQCEQMFYQALSIQERQLGPKSHDVASTLSNLGLLYRDQKKLEQAEKLFQQALHIFEQLFGAEEVHTIYMLNNLANVYRDQRKYEQAEPLYQQVLHAREHISGPEHPDTAITLADMAMCYREQKKYEQAERLYQQVLSLRERILGPEHPELAKTLYDFAVLREAQGPTGCATSEKQVSKNKRD</sequence>
<evidence type="ECO:0000259" key="11">
    <source>
        <dbReference type="Pfam" id="PF25000"/>
    </source>
</evidence>
<dbReference type="GO" id="GO:0019894">
    <property type="term" value="F:kinesin binding"/>
    <property type="evidence" value="ECO:0007669"/>
    <property type="project" value="TreeGrafter"/>
</dbReference>
<keyword evidence="13" id="KW-1185">Reference proteome</keyword>
<dbReference type="GO" id="GO:0007018">
    <property type="term" value="P:microtubule-based movement"/>
    <property type="evidence" value="ECO:0007669"/>
    <property type="project" value="TreeGrafter"/>
</dbReference>
<dbReference type="GO" id="GO:0005871">
    <property type="term" value="C:kinesin complex"/>
    <property type="evidence" value="ECO:0007669"/>
    <property type="project" value="InterPro"/>
</dbReference>
<dbReference type="EMBL" id="BNJK01000001">
    <property type="protein sequence ID" value="GHO97452.1"/>
    <property type="molecule type" value="Genomic_DNA"/>
</dbReference>
<dbReference type="Pfam" id="PF13424">
    <property type="entry name" value="TPR_12"/>
    <property type="match status" value="2"/>
</dbReference>
<accession>A0A8J3IVE4</accession>
<dbReference type="SMART" id="SM00028">
    <property type="entry name" value="TPR"/>
    <property type="match status" value="6"/>
</dbReference>
<dbReference type="Gene3D" id="1.25.40.10">
    <property type="entry name" value="Tetratricopeptide repeat domain"/>
    <property type="match status" value="2"/>
</dbReference>
<keyword evidence="9" id="KW-0206">Cytoskeleton</keyword>
<evidence type="ECO:0000256" key="10">
    <source>
        <dbReference type="PROSITE-ProRule" id="PRU00339"/>
    </source>
</evidence>
<dbReference type="PANTHER" id="PTHR45783:SF3">
    <property type="entry name" value="KINESIN LIGHT CHAIN"/>
    <property type="match status" value="1"/>
</dbReference>
<dbReference type="PRINTS" id="PR00381">
    <property type="entry name" value="KINESINLIGHT"/>
</dbReference>
<evidence type="ECO:0000256" key="1">
    <source>
        <dbReference type="ARBA" id="ARBA00004245"/>
    </source>
</evidence>
<organism evidence="12 13">
    <name type="scientific">Reticulibacter mediterranei</name>
    <dbReference type="NCBI Taxonomy" id="2778369"/>
    <lineage>
        <taxon>Bacteria</taxon>
        <taxon>Bacillati</taxon>
        <taxon>Chloroflexota</taxon>
        <taxon>Ktedonobacteria</taxon>
        <taxon>Ktedonobacterales</taxon>
        <taxon>Reticulibacteraceae</taxon>
        <taxon>Reticulibacter</taxon>
    </lineage>
</organism>
<feature type="repeat" description="TPR" evidence="10">
    <location>
        <begin position="343"/>
        <end position="376"/>
    </location>
</feature>
<dbReference type="RefSeq" id="WP_220208006.1">
    <property type="nucleotide sequence ID" value="NZ_BNJK01000001.1"/>
</dbReference>